<dbReference type="EMBL" id="BT146758">
    <property type="protein sequence ID" value="AFK46552.1"/>
    <property type="molecule type" value="mRNA"/>
</dbReference>
<dbReference type="AlphaFoldDB" id="I3T210"/>
<accession>I3T210</accession>
<organism evidence="1">
    <name type="scientific">Medicago truncatula</name>
    <name type="common">Barrel medic</name>
    <name type="synonym">Medicago tribuloides</name>
    <dbReference type="NCBI Taxonomy" id="3880"/>
    <lineage>
        <taxon>Eukaryota</taxon>
        <taxon>Viridiplantae</taxon>
        <taxon>Streptophyta</taxon>
        <taxon>Embryophyta</taxon>
        <taxon>Tracheophyta</taxon>
        <taxon>Spermatophyta</taxon>
        <taxon>Magnoliopsida</taxon>
        <taxon>eudicotyledons</taxon>
        <taxon>Gunneridae</taxon>
        <taxon>Pentapetalae</taxon>
        <taxon>rosids</taxon>
        <taxon>fabids</taxon>
        <taxon>Fabales</taxon>
        <taxon>Fabaceae</taxon>
        <taxon>Papilionoideae</taxon>
        <taxon>50 kb inversion clade</taxon>
        <taxon>NPAAA clade</taxon>
        <taxon>Hologalegina</taxon>
        <taxon>IRL clade</taxon>
        <taxon>Trifolieae</taxon>
        <taxon>Medicago</taxon>
    </lineage>
</organism>
<evidence type="ECO:0000313" key="1">
    <source>
        <dbReference type="EMBL" id="AFK46552.1"/>
    </source>
</evidence>
<dbReference type="ExpressionAtlas" id="I3T210">
    <property type="expression patterns" value="differential"/>
</dbReference>
<name>I3T210_MEDTR</name>
<protein>
    <submittedName>
        <fullName evidence="1">Uncharacterized protein</fullName>
    </submittedName>
</protein>
<reference evidence="1" key="1">
    <citation type="submission" date="2012-05" db="EMBL/GenBank/DDBJ databases">
        <authorList>
            <person name="Krishnakumar V."/>
            <person name="Cheung F."/>
            <person name="Xiao Y."/>
            <person name="Chan A."/>
            <person name="Moskal W.A."/>
            <person name="Town C.D."/>
        </authorList>
    </citation>
    <scope>NUCLEOTIDE SEQUENCE</scope>
</reference>
<sequence length="46" mass="5419">MEMMMISPAFWLRYANVDLKKVKENVLSLPKCFNNCKIEFFDISSS</sequence>
<proteinExistence type="evidence at transcript level"/>